<sequence>MALDSLVRLDHLRAFKPRCDDELKSLEDVDDNIKFHSKICVPPFSEPVETLAHLKQRDEHGRPLNLNFNKGTTTCAFKYQGGVCICVDSRATGGNYIASGSVQKVIVINDYLLGTMAGGAADCTYWLRILSERCRMYELRNKERISVAAASKLLANILYNYKGMGLSMGTMIIGYDKRGPGLYWVDNSGTRMSGNLFSCGSGSPYALGVLDTNYRFDMTDEEAYELGRKAITAATFRDFASGGIVRCYHMKPDGWTHVSDTDCMELYFKYEEENKERWGVQQ</sequence>
<dbReference type="AlphaFoldDB" id="A0A7M7JBI0"/>
<organism evidence="13 14">
    <name type="scientific">Varroa destructor</name>
    <name type="common">Honeybee mite</name>
    <dbReference type="NCBI Taxonomy" id="109461"/>
    <lineage>
        <taxon>Eukaryota</taxon>
        <taxon>Metazoa</taxon>
        <taxon>Ecdysozoa</taxon>
        <taxon>Arthropoda</taxon>
        <taxon>Chelicerata</taxon>
        <taxon>Arachnida</taxon>
        <taxon>Acari</taxon>
        <taxon>Parasitiformes</taxon>
        <taxon>Mesostigmata</taxon>
        <taxon>Gamasina</taxon>
        <taxon>Dermanyssoidea</taxon>
        <taxon>Varroidae</taxon>
        <taxon>Varroa</taxon>
    </lineage>
</organism>
<evidence type="ECO:0000256" key="11">
    <source>
        <dbReference type="PIRSR" id="PIRSR600243-1"/>
    </source>
</evidence>
<dbReference type="InterPro" id="IPR000243">
    <property type="entry name" value="Pept_T1A_subB"/>
</dbReference>
<evidence type="ECO:0000256" key="2">
    <source>
        <dbReference type="ARBA" id="ARBA00022490"/>
    </source>
</evidence>
<feature type="active site" description="Nucleophile" evidence="11">
    <location>
        <position position="72"/>
    </location>
</feature>
<dbReference type="GO" id="GO:0051603">
    <property type="term" value="P:proteolysis involved in protein catabolic process"/>
    <property type="evidence" value="ECO:0007669"/>
    <property type="project" value="InterPro"/>
</dbReference>
<comment type="catalytic activity">
    <reaction evidence="1">
        <text>Cleavage of peptide bonds with very broad specificity.</text>
        <dbReference type="EC" id="3.4.25.1"/>
    </reaction>
</comment>
<comment type="subunit">
    <text evidence="10">The 26S proteasome consists of a 20S proteasome core and two 19S regulatory subunits. The 20S proteasome core is composed of 28 subunits that are arranged in four stacked rings, resulting in a barrel-shaped structure. The two end rings are each formed by seven alpha subunits, and the two central rings are each formed by seven beta subunits. The catalytic chamber with the active sites is on the inside of the barrel.</text>
</comment>
<keyword evidence="14" id="KW-1185">Reference proteome</keyword>
<dbReference type="FunCoup" id="A0A7M7JBI0">
    <property type="interactions" value="1098"/>
</dbReference>
<dbReference type="SUPFAM" id="SSF56235">
    <property type="entry name" value="N-terminal nucleophile aminohydrolases (Ntn hydrolases)"/>
    <property type="match status" value="1"/>
</dbReference>
<dbReference type="PANTHER" id="PTHR32194">
    <property type="entry name" value="METALLOPROTEASE TLDD"/>
    <property type="match status" value="1"/>
</dbReference>
<dbReference type="PRINTS" id="PR00141">
    <property type="entry name" value="PROTEASOME"/>
</dbReference>
<keyword evidence="6 12" id="KW-0647">Proteasome</keyword>
<keyword evidence="7" id="KW-0865">Zymogen</keyword>
<dbReference type="OrthoDB" id="37597at2759"/>
<name>A0A7M7JBI0_VARDE</name>
<reference evidence="13" key="1">
    <citation type="submission" date="2021-01" db="UniProtKB">
        <authorList>
            <consortium name="EnsemblMetazoa"/>
        </authorList>
    </citation>
    <scope>IDENTIFICATION</scope>
</reference>
<dbReference type="KEGG" id="vde:111245409"/>
<evidence type="ECO:0000256" key="6">
    <source>
        <dbReference type="ARBA" id="ARBA00022942"/>
    </source>
</evidence>
<dbReference type="Gene3D" id="3.60.20.10">
    <property type="entry name" value="Glutamine Phosphoribosylpyrophosphate, subunit 1, domain 1"/>
    <property type="match status" value="1"/>
</dbReference>
<dbReference type="EnsemblMetazoa" id="XM_022793745">
    <property type="protein sequence ID" value="XP_022649480"/>
    <property type="gene ID" value="LOC111245409"/>
</dbReference>
<dbReference type="GO" id="GO:0005634">
    <property type="term" value="C:nucleus"/>
    <property type="evidence" value="ECO:0007669"/>
    <property type="project" value="UniProtKB-SubCell"/>
</dbReference>
<evidence type="ECO:0000256" key="5">
    <source>
        <dbReference type="ARBA" id="ARBA00022801"/>
    </source>
</evidence>
<evidence type="ECO:0000256" key="12">
    <source>
        <dbReference type="RuleBase" id="RU004203"/>
    </source>
</evidence>
<keyword evidence="4" id="KW-0888">Threonine protease</keyword>
<protein>
    <recommendedName>
        <fullName evidence="12">Proteasome subunit beta</fullName>
    </recommendedName>
</protein>
<dbReference type="Pfam" id="PF00227">
    <property type="entry name" value="Proteasome"/>
    <property type="match status" value="1"/>
</dbReference>
<evidence type="ECO:0000313" key="14">
    <source>
        <dbReference type="Proteomes" id="UP000594260"/>
    </source>
</evidence>
<dbReference type="Proteomes" id="UP000594260">
    <property type="component" value="Unplaced"/>
</dbReference>
<comment type="subcellular location">
    <subcellularLocation>
        <location evidence="12">Cytoplasm</location>
    </subcellularLocation>
    <subcellularLocation>
        <location evidence="12">Nucleus</location>
    </subcellularLocation>
</comment>
<evidence type="ECO:0000256" key="7">
    <source>
        <dbReference type="ARBA" id="ARBA00023145"/>
    </source>
</evidence>
<keyword evidence="5" id="KW-0378">Hydrolase</keyword>
<keyword evidence="8 12" id="KW-0539">Nucleus</keyword>
<evidence type="ECO:0000256" key="9">
    <source>
        <dbReference type="ARBA" id="ARBA00024953"/>
    </source>
</evidence>
<dbReference type="GeneID" id="111245409"/>
<evidence type="ECO:0000256" key="10">
    <source>
        <dbReference type="ARBA" id="ARBA00026071"/>
    </source>
</evidence>
<accession>A0A7M7JBI0</accession>
<keyword evidence="2 12" id="KW-0963">Cytoplasm</keyword>
<dbReference type="InParanoid" id="A0A7M7JBI0"/>
<evidence type="ECO:0000256" key="3">
    <source>
        <dbReference type="ARBA" id="ARBA00022670"/>
    </source>
</evidence>
<evidence type="ECO:0000256" key="8">
    <source>
        <dbReference type="ARBA" id="ARBA00023242"/>
    </source>
</evidence>
<comment type="similarity">
    <text evidence="12">Belongs to the peptidase T1B family.</text>
</comment>
<keyword evidence="3" id="KW-0645">Protease</keyword>
<proteinExistence type="inferred from homology"/>
<comment type="function">
    <text evidence="12">Component of the proteasome, a multicatalytic proteinase complex which is characterized by its ability to cleave peptides with Arg, Phe, Tyr, Leu, and Glu adjacent to the leaving group at neutral or slightly basic pH. The proteasome has an ATP-dependent proteolytic activity.</text>
</comment>
<dbReference type="FunFam" id="3.60.20.10:FF:000051">
    <property type="entry name" value="Proteasome subunit beta"/>
    <property type="match status" value="1"/>
</dbReference>
<dbReference type="GO" id="GO:0005839">
    <property type="term" value="C:proteasome core complex"/>
    <property type="evidence" value="ECO:0007669"/>
    <property type="project" value="InterPro"/>
</dbReference>
<dbReference type="PROSITE" id="PS00854">
    <property type="entry name" value="PROTEASOME_BETA_1"/>
    <property type="match status" value="1"/>
</dbReference>
<dbReference type="OMA" id="NLGMAMQ"/>
<dbReference type="CDD" id="cd03761">
    <property type="entry name" value="proteasome_beta_type_5"/>
    <property type="match status" value="1"/>
</dbReference>
<dbReference type="InterPro" id="IPR023333">
    <property type="entry name" value="Proteasome_suB-type"/>
</dbReference>
<dbReference type="RefSeq" id="XP_022649480.1">
    <property type="nucleotide sequence ID" value="XM_022793745.1"/>
</dbReference>
<dbReference type="PROSITE" id="PS51476">
    <property type="entry name" value="PROTEASOME_BETA_2"/>
    <property type="match status" value="1"/>
</dbReference>
<dbReference type="InterPro" id="IPR029055">
    <property type="entry name" value="Ntn_hydrolases_N"/>
</dbReference>
<evidence type="ECO:0000256" key="1">
    <source>
        <dbReference type="ARBA" id="ARBA00001198"/>
    </source>
</evidence>
<dbReference type="PANTHER" id="PTHR32194:SF3">
    <property type="entry name" value="PROTEASOME SUBUNIT BETA"/>
    <property type="match status" value="1"/>
</dbReference>
<dbReference type="GO" id="GO:0004298">
    <property type="term" value="F:threonine-type endopeptidase activity"/>
    <property type="evidence" value="ECO:0007669"/>
    <property type="project" value="UniProtKB-KW"/>
</dbReference>
<comment type="function">
    <text evidence="9">Non-catalytic component of the proteasome, a multicatalytic proteinase complex which is characterized by its ability to cleave peptides with Arg, Phe, Tyr, Leu, and Glu adjacent to the leaving group at neutral or slightly basic pH. The proteasome has an ATP-dependent proteolytic activity.</text>
</comment>
<dbReference type="InterPro" id="IPR001353">
    <property type="entry name" value="Proteasome_sua/b"/>
</dbReference>
<evidence type="ECO:0000256" key="4">
    <source>
        <dbReference type="ARBA" id="ARBA00022698"/>
    </source>
</evidence>
<evidence type="ECO:0000313" key="13">
    <source>
        <dbReference type="EnsemblMetazoa" id="XP_022649480"/>
    </source>
</evidence>
<dbReference type="InterPro" id="IPR016050">
    <property type="entry name" value="Proteasome_bsu_CS"/>
</dbReference>
<comment type="subunit">
    <text evidence="12">Component of the proteasome complex.</text>
</comment>
<dbReference type="GO" id="GO:0005737">
    <property type="term" value="C:cytoplasm"/>
    <property type="evidence" value="ECO:0007669"/>
    <property type="project" value="UniProtKB-SubCell"/>
</dbReference>